<organism evidence="10 11">
    <name type="scientific">Sinorhizobium mexicanum</name>
    <dbReference type="NCBI Taxonomy" id="375549"/>
    <lineage>
        <taxon>Bacteria</taxon>
        <taxon>Pseudomonadati</taxon>
        <taxon>Pseudomonadota</taxon>
        <taxon>Alphaproteobacteria</taxon>
        <taxon>Hyphomicrobiales</taxon>
        <taxon>Rhizobiaceae</taxon>
        <taxon>Sinorhizobium/Ensifer group</taxon>
        <taxon>Sinorhizobium</taxon>
    </lineage>
</organism>
<accession>A0A859QDB0</accession>
<comment type="subcellular location">
    <subcellularLocation>
        <location evidence="1">Cytoplasm</location>
    </subcellularLocation>
</comment>
<proteinExistence type="predicted"/>
<dbReference type="RefSeq" id="WP_180939022.1">
    <property type="nucleotide sequence ID" value="NZ_CP041238.1"/>
</dbReference>
<keyword evidence="6" id="KW-0131">Cell cycle</keyword>
<dbReference type="PANTHER" id="PTHR34981">
    <property type="entry name" value="CELL DIVISION PROTEIN ZAPA"/>
    <property type="match status" value="1"/>
</dbReference>
<evidence type="ECO:0000313" key="10">
    <source>
        <dbReference type="EMBL" id="QLL63123.1"/>
    </source>
</evidence>
<evidence type="ECO:0000256" key="2">
    <source>
        <dbReference type="ARBA" id="ARBA00015195"/>
    </source>
</evidence>
<evidence type="ECO:0000256" key="7">
    <source>
        <dbReference type="ARBA" id="ARBA00024910"/>
    </source>
</evidence>
<name>A0A859QDB0_9HYPH</name>
<dbReference type="SUPFAM" id="SSF102829">
    <property type="entry name" value="Cell division protein ZapA-like"/>
    <property type="match status" value="1"/>
</dbReference>
<evidence type="ECO:0000256" key="9">
    <source>
        <dbReference type="ARBA" id="ARBA00033158"/>
    </source>
</evidence>
<dbReference type="Pfam" id="PF05164">
    <property type="entry name" value="ZapA"/>
    <property type="match status" value="1"/>
</dbReference>
<dbReference type="GO" id="GO:0032153">
    <property type="term" value="C:cell division site"/>
    <property type="evidence" value="ECO:0007669"/>
    <property type="project" value="TreeGrafter"/>
</dbReference>
<gene>
    <name evidence="10" type="ORF">FKV68_17570</name>
</gene>
<dbReference type="InterPro" id="IPR007838">
    <property type="entry name" value="Cell_div_ZapA-like"/>
</dbReference>
<protein>
    <recommendedName>
        <fullName evidence="2">Cell division protein ZapA</fullName>
    </recommendedName>
    <alternativeName>
        <fullName evidence="9">Z ring-associated protein ZapA</fullName>
    </alternativeName>
</protein>
<evidence type="ECO:0000256" key="1">
    <source>
        <dbReference type="ARBA" id="ARBA00004496"/>
    </source>
</evidence>
<evidence type="ECO:0000256" key="5">
    <source>
        <dbReference type="ARBA" id="ARBA00023210"/>
    </source>
</evidence>
<reference evidence="10 11" key="1">
    <citation type="submission" date="2019-06" db="EMBL/GenBank/DDBJ databases">
        <title>Complete genome sequence of Ensifer mexicanus ITTG R7 isolated from nodules of Acacia angustissima (Mill.) Kuntze.</title>
        <authorList>
            <person name="Rincon-Rosales R."/>
            <person name="Rogel M.A."/>
            <person name="Guerrero G."/>
            <person name="Rincon-Molina C.I."/>
            <person name="Lopez-Lopez A."/>
            <person name="Martinez-Romero E."/>
        </authorList>
    </citation>
    <scope>NUCLEOTIDE SEQUENCE [LARGE SCALE GENOMIC DNA]</scope>
    <source>
        <strain evidence="10 11">ITTG R7</strain>
    </source>
</reference>
<sequence>MAQVTVTIDGKAYRMACEEGQEDHLSDLAARFDQYVSHLKGQFGEIGDLRLTVMAGIMVMDELSEVNRRLKSLETELGSLKSGNDVALSEQARSEEALASALSEVTAQIHNIAARLNGRAAAPANG</sequence>
<dbReference type="GO" id="GO:0000921">
    <property type="term" value="P:septin ring assembly"/>
    <property type="evidence" value="ECO:0007669"/>
    <property type="project" value="TreeGrafter"/>
</dbReference>
<evidence type="ECO:0000313" key="11">
    <source>
        <dbReference type="Proteomes" id="UP000510721"/>
    </source>
</evidence>
<keyword evidence="4 10" id="KW-0132">Cell division</keyword>
<dbReference type="KEGG" id="emx:FKV68_17570"/>
<dbReference type="GO" id="GO:0030428">
    <property type="term" value="C:cell septum"/>
    <property type="evidence" value="ECO:0007669"/>
    <property type="project" value="TreeGrafter"/>
</dbReference>
<keyword evidence="11" id="KW-1185">Reference proteome</keyword>
<evidence type="ECO:0000256" key="3">
    <source>
        <dbReference type="ARBA" id="ARBA00022490"/>
    </source>
</evidence>
<dbReference type="Gene3D" id="3.30.160.880">
    <property type="entry name" value="Cell division protein ZapA protomer, N-terminal domain"/>
    <property type="match status" value="1"/>
</dbReference>
<comment type="function">
    <text evidence="7">Activator of cell division through the inhibition of FtsZ GTPase activity, therefore promoting FtsZ assembly into bundles of protofilaments necessary for the formation of the division Z ring. It is recruited early at mid-cell but it is not essential for cell division.</text>
</comment>
<dbReference type="InterPro" id="IPR042233">
    <property type="entry name" value="Cell_div_ZapA_N"/>
</dbReference>
<dbReference type="GO" id="GO:0005829">
    <property type="term" value="C:cytosol"/>
    <property type="evidence" value="ECO:0007669"/>
    <property type="project" value="TreeGrafter"/>
</dbReference>
<dbReference type="GO" id="GO:0043093">
    <property type="term" value="P:FtsZ-dependent cytokinesis"/>
    <property type="evidence" value="ECO:0007669"/>
    <property type="project" value="TreeGrafter"/>
</dbReference>
<dbReference type="Proteomes" id="UP000510721">
    <property type="component" value="Chromosome"/>
</dbReference>
<dbReference type="InterPro" id="IPR036192">
    <property type="entry name" value="Cell_div_ZapA-like_sf"/>
</dbReference>
<dbReference type="PANTHER" id="PTHR34981:SF1">
    <property type="entry name" value="CELL DIVISION PROTEIN ZAPA"/>
    <property type="match status" value="1"/>
</dbReference>
<keyword evidence="3" id="KW-0963">Cytoplasm</keyword>
<dbReference type="GO" id="GO:0000917">
    <property type="term" value="P:division septum assembly"/>
    <property type="evidence" value="ECO:0007669"/>
    <property type="project" value="UniProtKB-KW"/>
</dbReference>
<dbReference type="EMBL" id="CP041238">
    <property type="protein sequence ID" value="QLL63123.1"/>
    <property type="molecule type" value="Genomic_DNA"/>
</dbReference>
<evidence type="ECO:0000256" key="4">
    <source>
        <dbReference type="ARBA" id="ARBA00022618"/>
    </source>
</evidence>
<evidence type="ECO:0000256" key="8">
    <source>
        <dbReference type="ARBA" id="ARBA00026068"/>
    </source>
</evidence>
<comment type="subunit">
    <text evidence="8">Homodimer. Interacts with FtsZ.</text>
</comment>
<keyword evidence="5" id="KW-0717">Septation</keyword>
<dbReference type="AlphaFoldDB" id="A0A859QDB0"/>
<evidence type="ECO:0000256" key="6">
    <source>
        <dbReference type="ARBA" id="ARBA00023306"/>
    </source>
</evidence>